<reference evidence="2 3" key="1">
    <citation type="journal article" date="2019" name="Commun. Biol.">
        <title>The bagworm genome reveals a unique fibroin gene that provides high tensile strength.</title>
        <authorList>
            <person name="Kono N."/>
            <person name="Nakamura H."/>
            <person name="Ohtoshi R."/>
            <person name="Tomita M."/>
            <person name="Numata K."/>
            <person name="Arakawa K."/>
        </authorList>
    </citation>
    <scope>NUCLEOTIDE SEQUENCE [LARGE SCALE GENOMIC DNA]</scope>
</reference>
<protein>
    <recommendedName>
        <fullName evidence="4">Reverse transcriptase domain-containing protein</fullName>
    </recommendedName>
</protein>
<feature type="compositionally biased region" description="Basic and acidic residues" evidence="1">
    <location>
        <begin position="61"/>
        <end position="73"/>
    </location>
</feature>
<dbReference type="OrthoDB" id="10065625at2759"/>
<accession>A0A4C1SCT5</accession>
<dbReference type="EMBL" id="BGZK01003329">
    <property type="protein sequence ID" value="GBO99998.1"/>
    <property type="molecule type" value="Genomic_DNA"/>
</dbReference>
<feature type="region of interest" description="Disordered" evidence="1">
    <location>
        <begin position="61"/>
        <end position="86"/>
    </location>
</feature>
<organism evidence="2 3">
    <name type="scientific">Eumeta variegata</name>
    <name type="common">Bagworm moth</name>
    <name type="synonym">Eumeta japonica</name>
    <dbReference type="NCBI Taxonomy" id="151549"/>
    <lineage>
        <taxon>Eukaryota</taxon>
        <taxon>Metazoa</taxon>
        <taxon>Ecdysozoa</taxon>
        <taxon>Arthropoda</taxon>
        <taxon>Hexapoda</taxon>
        <taxon>Insecta</taxon>
        <taxon>Pterygota</taxon>
        <taxon>Neoptera</taxon>
        <taxon>Endopterygota</taxon>
        <taxon>Lepidoptera</taxon>
        <taxon>Glossata</taxon>
        <taxon>Ditrysia</taxon>
        <taxon>Tineoidea</taxon>
        <taxon>Psychidae</taxon>
        <taxon>Oiketicinae</taxon>
        <taxon>Eumeta</taxon>
    </lineage>
</organism>
<proteinExistence type="predicted"/>
<dbReference type="Proteomes" id="UP000299102">
    <property type="component" value="Unassembled WGS sequence"/>
</dbReference>
<keyword evidence="3" id="KW-1185">Reference proteome</keyword>
<evidence type="ECO:0000256" key="1">
    <source>
        <dbReference type="SAM" id="MobiDB-lite"/>
    </source>
</evidence>
<evidence type="ECO:0008006" key="4">
    <source>
        <dbReference type="Google" id="ProtNLM"/>
    </source>
</evidence>
<gene>
    <name evidence="2" type="ORF">EVAR_64382_1</name>
</gene>
<comment type="caution">
    <text evidence="2">The sequence shown here is derived from an EMBL/GenBank/DDBJ whole genome shotgun (WGS) entry which is preliminary data.</text>
</comment>
<name>A0A4C1SCT5_EUMVA</name>
<dbReference type="AlphaFoldDB" id="A0A4C1SCT5"/>
<evidence type="ECO:0000313" key="3">
    <source>
        <dbReference type="Proteomes" id="UP000299102"/>
    </source>
</evidence>
<evidence type="ECO:0000313" key="2">
    <source>
        <dbReference type="EMBL" id="GBO99998.1"/>
    </source>
</evidence>
<sequence length="110" mass="12313">MVKYLEGKDLISPFQCGFRKSFNTSSLLLGLTDTIRDTLNNGGVNVLISLDLSKAFDRAPDSTRQRKAEVDKIHRSRSPTPSLSEELKSTGIHLQFADEFSPLNNLAFQR</sequence>